<dbReference type="PANTHER" id="PTHR24171:SF8">
    <property type="entry name" value="BRCA1-ASSOCIATED RING DOMAIN PROTEIN 1"/>
    <property type="match status" value="1"/>
</dbReference>
<accession>A0A397TRH7</accession>
<gene>
    <name evidence="5" type="ORF">C1645_277146</name>
</gene>
<evidence type="ECO:0000313" key="5">
    <source>
        <dbReference type="EMBL" id="RIA99516.1"/>
    </source>
</evidence>
<reference evidence="5 6" key="1">
    <citation type="submission" date="2018-06" db="EMBL/GenBank/DDBJ databases">
        <title>Comparative genomics reveals the genomic features of Rhizophagus irregularis, R. cerebriforme, R. diaphanum and Gigaspora rosea, and their symbiotic lifestyle signature.</title>
        <authorList>
            <person name="Morin E."/>
            <person name="San Clemente H."/>
            <person name="Chen E.C.H."/>
            <person name="De La Providencia I."/>
            <person name="Hainaut M."/>
            <person name="Kuo A."/>
            <person name="Kohler A."/>
            <person name="Murat C."/>
            <person name="Tang N."/>
            <person name="Roy S."/>
            <person name="Loubradou J."/>
            <person name="Henrissat B."/>
            <person name="Grigoriev I.V."/>
            <person name="Corradi N."/>
            <person name="Roux C."/>
            <person name="Martin F.M."/>
        </authorList>
    </citation>
    <scope>NUCLEOTIDE SEQUENCE [LARGE SCALE GENOMIC DNA]</scope>
    <source>
        <strain evidence="5 6">DAOM 227022</strain>
    </source>
</reference>
<dbReference type="Gene3D" id="1.25.40.20">
    <property type="entry name" value="Ankyrin repeat-containing domain"/>
    <property type="match status" value="1"/>
</dbReference>
<dbReference type="GO" id="GO:0004842">
    <property type="term" value="F:ubiquitin-protein transferase activity"/>
    <property type="evidence" value="ECO:0007669"/>
    <property type="project" value="TreeGrafter"/>
</dbReference>
<dbReference type="Proteomes" id="UP000265703">
    <property type="component" value="Unassembled WGS sequence"/>
</dbReference>
<evidence type="ECO:0000256" key="4">
    <source>
        <dbReference type="SAM" id="MobiDB-lite"/>
    </source>
</evidence>
<evidence type="ECO:0000256" key="2">
    <source>
        <dbReference type="ARBA" id="ARBA00023043"/>
    </source>
</evidence>
<evidence type="ECO:0000256" key="1">
    <source>
        <dbReference type="ARBA" id="ARBA00022737"/>
    </source>
</evidence>
<keyword evidence="2 3" id="KW-0040">ANK repeat</keyword>
<proteinExistence type="predicted"/>
<dbReference type="STRING" id="658196.A0A397TRH7"/>
<dbReference type="InterPro" id="IPR036770">
    <property type="entry name" value="Ankyrin_rpt-contain_sf"/>
</dbReference>
<dbReference type="PRINTS" id="PR01415">
    <property type="entry name" value="ANKYRIN"/>
</dbReference>
<dbReference type="Pfam" id="PF12796">
    <property type="entry name" value="Ank_2"/>
    <property type="match status" value="1"/>
</dbReference>
<feature type="repeat" description="ANK" evidence="3">
    <location>
        <begin position="144"/>
        <end position="176"/>
    </location>
</feature>
<protein>
    <submittedName>
        <fullName evidence="5">Ankyrin repeat-containing domain protein</fullName>
    </submittedName>
</protein>
<evidence type="ECO:0000313" key="6">
    <source>
        <dbReference type="Proteomes" id="UP000265703"/>
    </source>
</evidence>
<feature type="region of interest" description="Disordered" evidence="4">
    <location>
        <begin position="1"/>
        <end position="21"/>
    </location>
</feature>
<evidence type="ECO:0000256" key="3">
    <source>
        <dbReference type="PROSITE-ProRule" id="PRU00023"/>
    </source>
</evidence>
<comment type="caution">
    <text evidence="5">The sequence shown here is derived from an EMBL/GenBank/DDBJ whole genome shotgun (WGS) entry which is preliminary data.</text>
</comment>
<sequence>MRKLNVLNSLNPGDTPNESNRVVSVPHQFGNNRMSAKKTKEDMEKFAKGKWILPIDIAAISGDIDLVKIILSKMEESNIASSSFCLSIQNDVMLTLELAHAGANVNQKDLKGSTALHRAARSGHKEMVVVLLQVGADVNVKDENDWTPLHEAISQKHLDVCPILVAAGANLSATNNSGKTPKELGIDCGLTLEQVEQSLEIQSR</sequence>
<dbReference type="PROSITE" id="PS50297">
    <property type="entry name" value="ANK_REP_REGION"/>
    <property type="match status" value="2"/>
</dbReference>
<organism evidence="5 6">
    <name type="scientific">Glomus cerebriforme</name>
    <dbReference type="NCBI Taxonomy" id="658196"/>
    <lineage>
        <taxon>Eukaryota</taxon>
        <taxon>Fungi</taxon>
        <taxon>Fungi incertae sedis</taxon>
        <taxon>Mucoromycota</taxon>
        <taxon>Glomeromycotina</taxon>
        <taxon>Glomeromycetes</taxon>
        <taxon>Glomerales</taxon>
        <taxon>Glomeraceae</taxon>
        <taxon>Glomus</taxon>
    </lineage>
</organism>
<dbReference type="OrthoDB" id="194358at2759"/>
<dbReference type="GO" id="GO:0085020">
    <property type="term" value="P:protein K6-linked ubiquitination"/>
    <property type="evidence" value="ECO:0007669"/>
    <property type="project" value="TreeGrafter"/>
</dbReference>
<dbReference type="PROSITE" id="PS50088">
    <property type="entry name" value="ANK_REPEAT"/>
    <property type="match status" value="2"/>
</dbReference>
<keyword evidence="6" id="KW-1185">Reference proteome</keyword>
<dbReference type="SMART" id="SM00248">
    <property type="entry name" value="ANK"/>
    <property type="match status" value="3"/>
</dbReference>
<dbReference type="AlphaFoldDB" id="A0A397TRH7"/>
<dbReference type="InterPro" id="IPR002110">
    <property type="entry name" value="Ankyrin_rpt"/>
</dbReference>
<name>A0A397TRH7_9GLOM</name>
<dbReference type="SUPFAM" id="SSF48403">
    <property type="entry name" value="Ankyrin repeat"/>
    <property type="match status" value="1"/>
</dbReference>
<dbReference type="EMBL" id="QKYT01000003">
    <property type="protein sequence ID" value="RIA99516.1"/>
    <property type="molecule type" value="Genomic_DNA"/>
</dbReference>
<dbReference type="PANTHER" id="PTHR24171">
    <property type="entry name" value="ANKYRIN REPEAT DOMAIN-CONTAINING PROTEIN 39-RELATED"/>
    <property type="match status" value="1"/>
</dbReference>
<keyword evidence="1" id="KW-0677">Repeat</keyword>
<feature type="repeat" description="ANK" evidence="3">
    <location>
        <begin position="111"/>
        <end position="143"/>
    </location>
</feature>